<reference evidence="1" key="1">
    <citation type="submission" date="2013-07" db="EMBL/GenBank/DDBJ databases">
        <title>The genome of Eucalyptus grandis.</title>
        <authorList>
            <person name="Schmutz J."/>
            <person name="Hayes R."/>
            <person name="Myburg A."/>
            <person name="Tuskan G."/>
            <person name="Grattapaglia D."/>
            <person name="Rokhsar D.S."/>
        </authorList>
    </citation>
    <scope>NUCLEOTIDE SEQUENCE</scope>
    <source>
        <tissue evidence="1">Leaf extractions</tissue>
    </source>
</reference>
<dbReference type="Gramene" id="KCW48300">
    <property type="protein sequence ID" value="KCW48300"/>
    <property type="gene ID" value="EUGRSUZ_K02029"/>
</dbReference>
<sequence>MESSVAIVSVTLQVFERLVIMTRTVGEELVVWILLSNFYPRKHSEIQKKVDMKKDHGYKLSTIAKILTSLMH</sequence>
<accession>A0A059A4N0</accession>
<dbReference type="AlphaFoldDB" id="A0A059A4N0"/>
<gene>
    <name evidence="1" type="ORF">EUGRSUZ_K02029</name>
</gene>
<evidence type="ECO:0000313" key="1">
    <source>
        <dbReference type="EMBL" id="KCW48300.1"/>
    </source>
</evidence>
<protein>
    <submittedName>
        <fullName evidence="1">Uncharacterized protein</fullName>
    </submittedName>
</protein>
<organism evidence="1">
    <name type="scientific">Eucalyptus grandis</name>
    <name type="common">Flooded gum</name>
    <dbReference type="NCBI Taxonomy" id="71139"/>
    <lineage>
        <taxon>Eukaryota</taxon>
        <taxon>Viridiplantae</taxon>
        <taxon>Streptophyta</taxon>
        <taxon>Embryophyta</taxon>
        <taxon>Tracheophyta</taxon>
        <taxon>Spermatophyta</taxon>
        <taxon>Magnoliopsida</taxon>
        <taxon>eudicotyledons</taxon>
        <taxon>Gunneridae</taxon>
        <taxon>Pentapetalae</taxon>
        <taxon>rosids</taxon>
        <taxon>malvids</taxon>
        <taxon>Myrtales</taxon>
        <taxon>Myrtaceae</taxon>
        <taxon>Myrtoideae</taxon>
        <taxon>Eucalypteae</taxon>
        <taxon>Eucalyptus</taxon>
    </lineage>
</organism>
<dbReference type="EMBL" id="KK198763">
    <property type="protein sequence ID" value="KCW48300.1"/>
    <property type="molecule type" value="Genomic_DNA"/>
</dbReference>
<proteinExistence type="predicted"/>
<dbReference type="InParanoid" id="A0A059A4N0"/>
<name>A0A059A4N0_EUCGR</name>